<dbReference type="Gene3D" id="3.90.320.10">
    <property type="match status" value="1"/>
</dbReference>
<dbReference type="GO" id="GO:0005524">
    <property type="term" value="F:ATP binding"/>
    <property type="evidence" value="ECO:0007669"/>
    <property type="project" value="UniProtKB-UniRule"/>
</dbReference>
<dbReference type="GO" id="GO:0003677">
    <property type="term" value="F:DNA binding"/>
    <property type="evidence" value="ECO:0007669"/>
    <property type="project" value="UniProtKB-KW"/>
</dbReference>
<dbReference type="InterPro" id="IPR014151">
    <property type="entry name" value="DNA_helicase_AddA"/>
</dbReference>
<dbReference type="EMBL" id="BMYV01000002">
    <property type="protein sequence ID" value="GGX72513.1"/>
    <property type="molecule type" value="Genomic_DNA"/>
</dbReference>
<evidence type="ECO:0000256" key="14">
    <source>
        <dbReference type="ARBA" id="ARBA00048988"/>
    </source>
</evidence>
<dbReference type="InterPro" id="IPR011335">
    <property type="entry name" value="Restrct_endonuc-II-like"/>
</dbReference>
<dbReference type="AlphaFoldDB" id="A0A918NH23"/>
<keyword evidence="6" id="KW-0269">Exonuclease</keyword>
<dbReference type="InterPro" id="IPR014017">
    <property type="entry name" value="DNA_helicase_UvrD-like_C"/>
</dbReference>
<dbReference type="PANTHER" id="PTHR11070">
    <property type="entry name" value="UVRD / RECB / PCRA DNA HELICASE FAMILY MEMBER"/>
    <property type="match status" value="1"/>
</dbReference>
<evidence type="ECO:0000256" key="16">
    <source>
        <dbReference type="SAM" id="MobiDB-lite"/>
    </source>
</evidence>
<evidence type="ECO:0000259" key="17">
    <source>
        <dbReference type="PROSITE" id="PS51198"/>
    </source>
</evidence>
<evidence type="ECO:0000256" key="4">
    <source>
        <dbReference type="ARBA" id="ARBA00022801"/>
    </source>
</evidence>
<evidence type="ECO:0000256" key="13">
    <source>
        <dbReference type="ARBA" id="ARBA00034923"/>
    </source>
</evidence>
<keyword evidence="10" id="KW-0413">Isomerase</keyword>
<dbReference type="InterPro" id="IPR014016">
    <property type="entry name" value="UvrD-like_ATP-bd"/>
</dbReference>
<keyword evidence="2 15" id="KW-0547">Nucleotide-binding</keyword>
<evidence type="ECO:0000259" key="18">
    <source>
        <dbReference type="PROSITE" id="PS51217"/>
    </source>
</evidence>
<feature type="domain" description="UvrD-like helicase C-terminal" evidence="18">
    <location>
        <begin position="509"/>
        <end position="796"/>
    </location>
</feature>
<accession>A0A918NH23</accession>
<keyword evidence="9" id="KW-0234">DNA repair</keyword>
<protein>
    <recommendedName>
        <fullName evidence="12">DNA 3'-5' helicase</fullName>
        <ecNumber evidence="12">5.6.2.4</ecNumber>
    </recommendedName>
    <alternativeName>
        <fullName evidence="13">DNA 3'-5' helicase II</fullName>
    </alternativeName>
</protein>
<evidence type="ECO:0000256" key="8">
    <source>
        <dbReference type="ARBA" id="ARBA00023125"/>
    </source>
</evidence>
<dbReference type="GO" id="GO:0004527">
    <property type="term" value="F:exonuclease activity"/>
    <property type="evidence" value="ECO:0007669"/>
    <property type="project" value="UniProtKB-KW"/>
</dbReference>
<comment type="catalytic activity">
    <reaction evidence="11">
        <text>Couples ATP hydrolysis with the unwinding of duplex DNA by translocating in the 3'-5' direction.</text>
        <dbReference type="EC" id="5.6.2.4"/>
    </reaction>
</comment>
<sequence>MTEISAIMTPIEKATQAQRMAADPSGTRLAAANAGSGKTRVLVDRVSRILLRGTEPEDILCLTYTKAAASEMQERLFLTLGKWSVLDDVALRDDLIKLFGQPPETLSPPVALPKARELFAKALETPEGLKVQTIHAFCERILSRFPVEAGILPGFEPLDDIEILNLRADVEQQILKEAMDAPDGALAAGLRQLTLVRADASLDELFRWMAQSPQKITAWRSVGLDPLAKRLKLGDQRDPSDIAATLWRRLDKSEMKRVAAALGGGGATDVKRGNLINLALSEDDPLRALAQLEGLFFTKKRTYIKAFYNKGTDGSAKVWIDTHALDIIETIEKIWAAEVFALTQAVYDLSGRYADIYRDAKHQARGLDYSDQILFVRRLLQNSEAADWVKYKLDGGIQHILLDEAQDTAPEQWEIINTLAAPFFQPHPDDDPNKPRTLFAVGDEKQSIYGFQGARPEQFLTEIRNHSEHATTDIRMTMSFRSTQQVLDVVDAVLFDCGGMQAMFDAESFPPASDETRHIAHRKDAGLVELWPVTPAPDKIEDVEPWDTRPVDAAGEGHQIEVLAKTIAQTVKAWIDKAEPVFDRELKQTRPTLPQDVLILVRRRGPLFDAVIRQLKRHEVPIAGADKLKLSEALVVKDLIALSRVCLLPSDDLSLAETLKSPLFGYDDDQLMNVAIGRSGTLWESLAEKDPETFSQLETFTALASALNPYDFYARVLDTTDASGTSMRKRFYQRLSLEARDALEAFLHQALEHQARMAPNLQSFLRAFAKGDVEVKREQDSSLSEVRVMTVHGAKGLEAPIVILPDTTNVPPLREVLLPDGDHEQIWSAGNIPHLEQVKEAAKARVKQEQLRLLYVAMTRAESRLIVCGPHVGAANAKLKSECWYDWVKRGMEALGARAYEAPFQREVNGELITGLRYGQLPEPSSAKASKRVTETQGLPSWITEAAAPEGRRRNRVTPSHLLSDPRVEMAVRSPGQSKDPKVFRRGNLIHKLLEVLPDIAPERRRKTAQKLLEGYAELPDGLAEQVMDEVFAVLEDENFADIFAFGSRAEVSLAGSAKGLPNGLYLNAQIDRLCVTDKAVMIVDYKSNRPPPSDPKDVSDLYLGQMAAYRELAREIYPSRTVTCALLWTDVPRLMVLPDSLLDVALQKVAALPISKLT</sequence>
<reference evidence="19 20" key="1">
    <citation type="journal article" date="2014" name="Int. J. Syst. Evol. Microbiol.">
        <title>Complete genome sequence of Corynebacterium casei LMG S-19264T (=DSM 44701T), isolated from a smear-ripened cheese.</title>
        <authorList>
            <consortium name="US DOE Joint Genome Institute (JGI-PGF)"/>
            <person name="Walter F."/>
            <person name="Albersmeier A."/>
            <person name="Kalinowski J."/>
            <person name="Ruckert C."/>
        </authorList>
    </citation>
    <scope>NUCLEOTIDE SEQUENCE [LARGE SCALE GENOMIC DNA]</scope>
    <source>
        <strain evidence="19 20">KCTC 23968</strain>
    </source>
</reference>
<keyword evidence="4 15" id="KW-0378">Hydrolase</keyword>
<dbReference type="GO" id="GO:0043138">
    <property type="term" value="F:3'-5' DNA helicase activity"/>
    <property type="evidence" value="ECO:0007669"/>
    <property type="project" value="UniProtKB-EC"/>
</dbReference>
<comment type="catalytic activity">
    <reaction evidence="14">
        <text>ATP + H2O = ADP + phosphate + H(+)</text>
        <dbReference type="Rhea" id="RHEA:13065"/>
        <dbReference type="ChEBI" id="CHEBI:15377"/>
        <dbReference type="ChEBI" id="CHEBI:15378"/>
        <dbReference type="ChEBI" id="CHEBI:30616"/>
        <dbReference type="ChEBI" id="CHEBI:43474"/>
        <dbReference type="ChEBI" id="CHEBI:456216"/>
        <dbReference type="EC" id="5.6.2.4"/>
    </reaction>
</comment>
<gene>
    <name evidence="19" type="ORF">GCM10011309_23570</name>
</gene>
<evidence type="ECO:0000256" key="1">
    <source>
        <dbReference type="ARBA" id="ARBA00022722"/>
    </source>
</evidence>
<dbReference type="RefSeq" id="WP_189586147.1">
    <property type="nucleotide sequence ID" value="NZ_BMYV01000002.1"/>
</dbReference>
<dbReference type="SUPFAM" id="SSF52980">
    <property type="entry name" value="Restriction endonuclease-like"/>
    <property type="match status" value="1"/>
</dbReference>
<evidence type="ECO:0000256" key="2">
    <source>
        <dbReference type="ARBA" id="ARBA00022741"/>
    </source>
</evidence>
<proteinExistence type="predicted"/>
<dbReference type="GO" id="GO:0000725">
    <property type="term" value="P:recombinational repair"/>
    <property type="evidence" value="ECO:0007669"/>
    <property type="project" value="TreeGrafter"/>
</dbReference>
<feature type="binding site" evidence="15">
    <location>
        <begin position="32"/>
        <end position="39"/>
    </location>
    <ligand>
        <name>ATP</name>
        <dbReference type="ChEBI" id="CHEBI:30616"/>
    </ligand>
</feature>
<dbReference type="Pfam" id="PF00580">
    <property type="entry name" value="UvrD-helicase"/>
    <property type="match status" value="1"/>
</dbReference>
<dbReference type="InterPro" id="IPR011604">
    <property type="entry name" value="PDDEXK-like_dom_sf"/>
</dbReference>
<dbReference type="PROSITE" id="PS51217">
    <property type="entry name" value="UVRD_HELICASE_CTER"/>
    <property type="match status" value="1"/>
</dbReference>
<organism evidence="19 20">
    <name type="scientific">Litorimonas cladophorae</name>
    <dbReference type="NCBI Taxonomy" id="1220491"/>
    <lineage>
        <taxon>Bacteria</taxon>
        <taxon>Pseudomonadati</taxon>
        <taxon>Pseudomonadota</taxon>
        <taxon>Alphaproteobacteria</taxon>
        <taxon>Maricaulales</taxon>
        <taxon>Robiginitomaculaceae</taxon>
    </lineage>
</organism>
<evidence type="ECO:0000256" key="5">
    <source>
        <dbReference type="ARBA" id="ARBA00022806"/>
    </source>
</evidence>
<evidence type="ECO:0000256" key="3">
    <source>
        <dbReference type="ARBA" id="ARBA00022763"/>
    </source>
</evidence>
<evidence type="ECO:0000256" key="6">
    <source>
        <dbReference type="ARBA" id="ARBA00022839"/>
    </source>
</evidence>
<dbReference type="GO" id="GO:0033202">
    <property type="term" value="C:DNA helicase complex"/>
    <property type="evidence" value="ECO:0007669"/>
    <property type="project" value="TreeGrafter"/>
</dbReference>
<name>A0A918NH23_9PROT</name>
<dbReference type="GO" id="GO:0005829">
    <property type="term" value="C:cytosol"/>
    <property type="evidence" value="ECO:0007669"/>
    <property type="project" value="TreeGrafter"/>
</dbReference>
<evidence type="ECO:0000256" key="10">
    <source>
        <dbReference type="ARBA" id="ARBA00023235"/>
    </source>
</evidence>
<evidence type="ECO:0000256" key="9">
    <source>
        <dbReference type="ARBA" id="ARBA00023204"/>
    </source>
</evidence>
<dbReference type="InterPro" id="IPR038726">
    <property type="entry name" value="PDDEXK_AddAB-type"/>
</dbReference>
<keyword evidence="8" id="KW-0238">DNA-binding</keyword>
<keyword evidence="5 15" id="KW-0347">Helicase</keyword>
<dbReference type="NCBIfam" id="TIGR02784">
    <property type="entry name" value="addA_alphas"/>
    <property type="match status" value="1"/>
</dbReference>
<dbReference type="Gene3D" id="3.40.50.300">
    <property type="entry name" value="P-loop containing nucleotide triphosphate hydrolases"/>
    <property type="match status" value="4"/>
</dbReference>
<evidence type="ECO:0000256" key="11">
    <source>
        <dbReference type="ARBA" id="ARBA00034617"/>
    </source>
</evidence>
<evidence type="ECO:0000313" key="20">
    <source>
        <dbReference type="Proteomes" id="UP000600865"/>
    </source>
</evidence>
<dbReference type="InterPro" id="IPR000212">
    <property type="entry name" value="DNA_helicase_UvrD/REP"/>
</dbReference>
<evidence type="ECO:0000313" key="19">
    <source>
        <dbReference type="EMBL" id="GGX72513.1"/>
    </source>
</evidence>
<keyword evidence="7 15" id="KW-0067">ATP-binding</keyword>
<dbReference type="InterPro" id="IPR027417">
    <property type="entry name" value="P-loop_NTPase"/>
</dbReference>
<dbReference type="EC" id="5.6.2.4" evidence="12"/>
<dbReference type="PROSITE" id="PS51198">
    <property type="entry name" value="UVRD_HELICASE_ATP_BIND"/>
    <property type="match status" value="1"/>
</dbReference>
<feature type="region of interest" description="Disordered" evidence="16">
    <location>
        <begin position="923"/>
        <end position="964"/>
    </location>
</feature>
<evidence type="ECO:0000256" key="12">
    <source>
        <dbReference type="ARBA" id="ARBA00034808"/>
    </source>
</evidence>
<keyword evidence="1" id="KW-0540">Nuclease</keyword>
<keyword evidence="3" id="KW-0227">DNA damage</keyword>
<keyword evidence="20" id="KW-1185">Reference proteome</keyword>
<comment type="caution">
    <text evidence="19">The sequence shown here is derived from an EMBL/GenBank/DDBJ whole genome shotgun (WGS) entry which is preliminary data.</text>
</comment>
<feature type="domain" description="UvrD-like helicase ATP-binding" evidence="17">
    <location>
        <begin position="11"/>
        <end position="483"/>
    </location>
</feature>
<dbReference type="Pfam" id="PF12705">
    <property type="entry name" value="PDDEXK_1"/>
    <property type="match status" value="1"/>
</dbReference>
<dbReference type="PANTHER" id="PTHR11070:SF2">
    <property type="entry name" value="ATP-DEPENDENT DNA HELICASE SRS2"/>
    <property type="match status" value="1"/>
</dbReference>
<dbReference type="Proteomes" id="UP000600865">
    <property type="component" value="Unassembled WGS sequence"/>
</dbReference>
<evidence type="ECO:0000256" key="7">
    <source>
        <dbReference type="ARBA" id="ARBA00022840"/>
    </source>
</evidence>
<dbReference type="Pfam" id="PF13361">
    <property type="entry name" value="UvrD_C"/>
    <property type="match status" value="1"/>
</dbReference>
<evidence type="ECO:0000256" key="15">
    <source>
        <dbReference type="PROSITE-ProRule" id="PRU00560"/>
    </source>
</evidence>
<dbReference type="SUPFAM" id="SSF52540">
    <property type="entry name" value="P-loop containing nucleoside triphosphate hydrolases"/>
    <property type="match status" value="1"/>
</dbReference>